<evidence type="ECO:0000313" key="2">
    <source>
        <dbReference type="Proteomes" id="UP000887013"/>
    </source>
</evidence>
<reference evidence="1" key="1">
    <citation type="submission" date="2020-08" db="EMBL/GenBank/DDBJ databases">
        <title>Multicomponent nature underlies the extraordinary mechanical properties of spider dragline silk.</title>
        <authorList>
            <person name="Kono N."/>
            <person name="Nakamura H."/>
            <person name="Mori M."/>
            <person name="Yoshida Y."/>
            <person name="Ohtoshi R."/>
            <person name="Malay A.D."/>
            <person name="Moran D.A.P."/>
            <person name="Tomita M."/>
            <person name="Numata K."/>
            <person name="Arakawa K."/>
        </authorList>
    </citation>
    <scope>NUCLEOTIDE SEQUENCE</scope>
</reference>
<keyword evidence="1" id="KW-0695">RNA-directed DNA polymerase</keyword>
<dbReference type="GO" id="GO:0003964">
    <property type="term" value="F:RNA-directed DNA polymerase activity"/>
    <property type="evidence" value="ECO:0007669"/>
    <property type="project" value="UniProtKB-KW"/>
</dbReference>
<organism evidence="1 2">
    <name type="scientific">Nephila pilipes</name>
    <name type="common">Giant wood spider</name>
    <name type="synonym">Nephila maculata</name>
    <dbReference type="NCBI Taxonomy" id="299642"/>
    <lineage>
        <taxon>Eukaryota</taxon>
        <taxon>Metazoa</taxon>
        <taxon>Ecdysozoa</taxon>
        <taxon>Arthropoda</taxon>
        <taxon>Chelicerata</taxon>
        <taxon>Arachnida</taxon>
        <taxon>Araneae</taxon>
        <taxon>Araneomorphae</taxon>
        <taxon>Entelegynae</taxon>
        <taxon>Araneoidea</taxon>
        <taxon>Nephilidae</taxon>
        <taxon>Nephila</taxon>
    </lineage>
</organism>
<evidence type="ECO:0000313" key="1">
    <source>
        <dbReference type="EMBL" id="GFS94882.1"/>
    </source>
</evidence>
<comment type="caution">
    <text evidence="1">The sequence shown here is derived from an EMBL/GenBank/DDBJ whole genome shotgun (WGS) entry which is preliminary data.</text>
</comment>
<gene>
    <name evidence="1" type="primary">AVEN_148983_1</name>
    <name evidence="1" type="ORF">NPIL_105011</name>
</gene>
<dbReference type="AlphaFoldDB" id="A0A8X6TCX7"/>
<sequence length="318" mass="36337">MEEVFVFLIRGISYQCVNIRTSILENNNLEVHGIRVSWRGKPLNIHYLYQSPDLKGLPNELQELLTASTFYIGAKHPVWSSNSANSRCNELINIIDDKGFKILNMMEPQLIIHTAITPKNLSIFPLLALILLLLADGMFCKIEDKKKPYLTIKSSSLQPLLEERRKHIEELKANSSNVIRVKLNKINAELKRMYAQIMRAKLNELCASIDSRSSNDLNLQKFERVQLRAARIITGLHNSSPDDIMLYKADLKLLGLRRNDCLVKYYNKFCSLGSRNRTSASLKVRSNNQRLKRNGSFSQVLTTNIISGAVEQQLTQCF</sequence>
<dbReference type="EMBL" id="BMAW01100428">
    <property type="protein sequence ID" value="GFS94882.1"/>
    <property type="molecule type" value="Genomic_DNA"/>
</dbReference>
<name>A0A8X6TCX7_NEPPI</name>
<keyword evidence="2" id="KW-1185">Reference proteome</keyword>
<keyword evidence="1" id="KW-0548">Nucleotidyltransferase</keyword>
<dbReference type="Proteomes" id="UP000887013">
    <property type="component" value="Unassembled WGS sequence"/>
</dbReference>
<protein>
    <submittedName>
        <fullName evidence="1">Reverse transcriptase domain-containing protein</fullName>
    </submittedName>
</protein>
<dbReference type="OrthoDB" id="421040at2759"/>
<keyword evidence="1" id="KW-0808">Transferase</keyword>
<accession>A0A8X6TCX7</accession>
<proteinExistence type="predicted"/>